<comment type="function">
    <text evidence="8">Catalyzes the hydrolytic deamination of guanine, producing xanthine and ammonia.</text>
</comment>
<evidence type="ECO:0000313" key="11">
    <source>
        <dbReference type="Proteomes" id="UP000199758"/>
    </source>
</evidence>
<dbReference type="GO" id="GO:0008270">
    <property type="term" value="F:zinc ion binding"/>
    <property type="evidence" value="ECO:0007669"/>
    <property type="project" value="UniProtKB-UniRule"/>
</dbReference>
<keyword evidence="11" id="KW-1185">Reference proteome</keyword>
<dbReference type="NCBIfam" id="TIGR02967">
    <property type="entry name" value="guan_deamin"/>
    <property type="match status" value="1"/>
</dbReference>
<dbReference type="AlphaFoldDB" id="A0A1M5QH54"/>
<dbReference type="InterPro" id="IPR011059">
    <property type="entry name" value="Metal-dep_hydrolase_composite"/>
</dbReference>
<keyword evidence="4 8" id="KW-0479">Metal-binding</keyword>
<dbReference type="RefSeq" id="WP_072898108.1">
    <property type="nucleotide sequence ID" value="NZ_FQWZ01000006.1"/>
</dbReference>
<comment type="pathway">
    <text evidence="1 8">Purine metabolism; guanine degradation; xanthine from guanine: step 1/1.</text>
</comment>
<dbReference type="InterPro" id="IPR032466">
    <property type="entry name" value="Metal_Hydrolase"/>
</dbReference>
<evidence type="ECO:0000256" key="5">
    <source>
        <dbReference type="ARBA" id="ARBA00022801"/>
    </source>
</evidence>
<evidence type="ECO:0000256" key="1">
    <source>
        <dbReference type="ARBA" id="ARBA00004984"/>
    </source>
</evidence>
<evidence type="ECO:0000259" key="9">
    <source>
        <dbReference type="Pfam" id="PF01979"/>
    </source>
</evidence>
<dbReference type="Pfam" id="PF01979">
    <property type="entry name" value="Amidohydro_1"/>
    <property type="match status" value="1"/>
</dbReference>
<dbReference type="Gene3D" id="3.20.20.140">
    <property type="entry name" value="Metal-dependent hydrolases"/>
    <property type="match status" value="1"/>
</dbReference>
<dbReference type="STRING" id="490188.SAMN04488068_2607"/>
<dbReference type="EC" id="3.5.4.3" evidence="3 7"/>
<evidence type="ECO:0000256" key="4">
    <source>
        <dbReference type="ARBA" id="ARBA00022723"/>
    </source>
</evidence>
<dbReference type="FunFam" id="3.20.20.140:FF:000022">
    <property type="entry name" value="Guanine deaminase"/>
    <property type="match status" value="1"/>
</dbReference>
<feature type="domain" description="Amidohydrolase-related" evidence="9">
    <location>
        <begin position="76"/>
        <end position="437"/>
    </location>
</feature>
<accession>A0A1M5QH54</accession>
<comment type="similarity">
    <text evidence="2 8">Belongs to the metallo-dependent hydrolases superfamily. ATZ/TRZ family.</text>
</comment>
<sequence length="439" mass="47978">MSAVAGLPSLSAHRGALLHFSGDPGPDDDATAYQYLEDGLLLIADGRIAACGPAAALLPTLPRDLAVTQHGAQRLLMPGFIDTHIHFPQTDMIASGGRQLLDWLNDYTFPVEARFADLAHARDVASFFVDELMRNGTTTAQVFCSVHAASVDGFFGVVRERGLRMIAGKVLMDRNCPDSVRDTAESGERDTRALIERWHGVDRLAYAITPRFAPTSTEAQLDSAGRIARDHPDVYIHSHLAENHGEIAWVRQLFPWSAGYLDVYERYGLLRERATYAHCLHLSADERRRLGASGACAACSPTSNLYLGSGLFDFDASDAAGLRYALATDVGGGTSFSQLRTMAEAYKVAQMQGQRLPALRAFYLATLGGARALHLQDRIGSFRVGNEADFIVLDWSTTPLMQRRIAATQRLDEKLLALMMLGDDRLVAQTYILGQAVLP</sequence>
<dbReference type="InterPro" id="IPR014311">
    <property type="entry name" value="Guanine_deaminase"/>
</dbReference>
<dbReference type="SUPFAM" id="SSF51556">
    <property type="entry name" value="Metallo-dependent hydrolases"/>
    <property type="match status" value="1"/>
</dbReference>
<dbReference type="GO" id="GO:0006147">
    <property type="term" value="P:guanine catabolic process"/>
    <property type="evidence" value="ECO:0007669"/>
    <property type="project" value="UniProtKB-UniRule"/>
</dbReference>
<dbReference type="SUPFAM" id="SSF51338">
    <property type="entry name" value="Composite domain of metallo-dependent hydrolases"/>
    <property type="match status" value="1"/>
</dbReference>
<dbReference type="OrthoDB" id="9787621at2"/>
<dbReference type="NCBIfam" id="NF006679">
    <property type="entry name" value="PRK09228.1"/>
    <property type="match status" value="1"/>
</dbReference>
<evidence type="ECO:0000256" key="8">
    <source>
        <dbReference type="RuleBase" id="RU366009"/>
    </source>
</evidence>
<evidence type="ECO:0000256" key="3">
    <source>
        <dbReference type="ARBA" id="ARBA00012781"/>
    </source>
</evidence>
<evidence type="ECO:0000313" key="10">
    <source>
        <dbReference type="EMBL" id="SHH13206.1"/>
    </source>
</evidence>
<proteinExistence type="inferred from homology"/>
<dbReference type="InterPro" id="IPR051607">
    <property type="entry name" value="Metallo-dep_hydrolases"/>
</dbReference>
<evidence type="ECO:0000256" key="7">
    <source>
        <dbReference type="NCBIfam" id="TIGR02967"/>
    </source>
</evidence>
<dbReference type="EMBL" id="FQWZ01000006">
    <property type="protein sequence ID" value="SHH13206.1"/>
    <property type="molecule type" value="Genomic_DNA"/>
</dbReference>
<comment type="cofactor">
    <cofactor evidence="8">
        <name>Zn(2+)</name>
        <dbReference type="ChEBI" id="CHEBI:29105"/>
    </cofactor>
    <text evidence="8">Binds 1 zinc ion per subunit.</text>
</comment>
<reference evidence="10 11" key="1">
    <citation type="submission" date="2016-11" db="EMBL/GenBank/DDBJ databases">
        <authorList>
            <person name="Jaros S."/>
            <person name="Januszkiewicz K."/>
            <person name="Wedrychowicz H."/>
        </authorList>
    </citation>
    <scope>NUCLEOTIDE SEQUENCE [LARGE SCALE GENOMIC DNA]</scope>
    <source>
        <strain evidence="10 11">CGMCC 1.7049</strain>
    </source>
</reference>
<dbReference type="PANTHER" id="PTHR11271:SF6">
    <property type="entry name" value="GUANINE DEAMINASE"/>
    <property type="match status" value="1"/>
</dbReference>
<evidence type="ECO:0000256" key="6">
    <source>
        <dbReference type="ARBA" id="ARBA00022833"/>
    </source>
</evidence>
<keyword evidence="6 8" id="KW-0862">Zinc</keyword>
<dbReference type="Gene3D" id="2.30.40.10">
    <property type="entry name" value="Urease, subunit C, domain 1"/>
    <property type="match status" value="1"/>
</dbReference>
<gene>
    <name evidence="10" type="ORF">SAMN04488068_2607</name>
</gene>
<dbReference type="Proteomes" id="UP000199758">
    <property type="component" value="Unassembled WGS sequence"/>
</dbReference>
<name>A0A1M5QH54_9GAMM</name>
<keyword evidence="5 8" id="KW-0378">Hydrolase</keyword>
<dbReference type="CDD" id="cd01303">
    <property type="entry name" value="GDEase"/>
    <property type="match status" value="1"/>
</dbReference>
<dbReference type="PANTHER" id="PTHR11271">
    <property type="entry name" value="GUANINE DEAMINASE"/>
    <property type="match status" value="1"/>
</dbReference>
<evidence type="ECO:0000256" key="2">
    <source>
        <dbReference type="ARBA" id="ARBA00006745"/>
    </source>
</evidence>
<dbReference type="GO" id="GO:0008892">
    <property type="term" value="F:guanine deaminase activity"/>
    <property type="evidence" value="ECO:0007669"/>
    <property type="project" value="UniProtKB-UniRule"/>
</dbReference>
<dbReference type="UniPathway" id="UPA00603">
    <property type="reaction ID" value="UER00660"/>
</dbReference>
<protein>
    <recommendedName>
        <fullName evidence="3 7">Guanine deaminase</fullName>
        <shortName evidence="8">Guanase</shortName>
        <ecNumber evidence="3 7">3.5.4.3</ecNumber>
    </recommendedName>
    <alternativeName>
        <fullName evidence="8">Guanine aminohydrolase</fullName>
    </alternativeName>
</protein>
<comment type="catalytic activity">
    <reaction evidence="8">
        <text>guanine + H2O + H(+) = xanthine + NH4(+)</text>
        <dbReference type="Rhea" id="RHEA:14665"/>
        <dbReference type="ChEBI" id="CHEBI:15377"/>
        <dbReference type="ChEBI" id="CHEBI:15378"/>
        <dbReference type="ChEBI" id="CHEBI:16235"/>
        <dbReference type="ChEBI" id="CHEBI:17712"/>
        <dbReference type="ChEBI" id="CHEBI:28938"/>
        <dbReference type="EC" id="3.5.4.3"/>
    </reaction>
</comment>
<dbReference type="InterPro" id="IPR006680">
    <property type="entry name" value="Amidohydro-rel"/>
</dbReference>
<organism evidence="10 11">
    <name type="scientific">Hydrocarboniphaga daqingensis</name>
    <dbReference type="NCBI Taxonomy" id="490188"/>
    <lineage>
        <taxon>Bacteria</taxon>
        <taxon>Pseudomonadati</taxon>
        <taxon>Pseudomonadota</taxon>
        <taxon>Gammaproteobacteria</taxon>
        <taxon>Nevskiales</taxon>
        <taxon>Nevskiaceae</taxon>
        <taxon>Hydrocarboniphaga</taxon>
    </lineage>
</organism>
<dbReference type="GO" id="GO:0005829">
    <property type="term" value="C:cytosol"/>
    <property type="evidence" value="ECO:0007669"/>
    <property type="project" value="TreeGrafter"/>
</dbReference>